<evidence type="ECO:0000313" key="8">
    <source>
        <dbReference type="EMBL" id="SDE91224.1"/>
    </source>
</evidence>
<name>A0A1G7GSW3_9BACL</name>
<evidence type="ECO:0000256" key="1">
    <source>
        <dbReference type="ARBA" id="ARBA00004127"/>
    </source>
</evidence>
<evidence type="ECO:0000313" key="9">
    <source>
        <dbReference type="Proteomes" id="UP000198972"/>
    </source>
</evidence>
<feature type="transmembrane region" description="Helical" evidence="6">
    <location>
        <begin position="158"/>
        <end position="177"/>
    </location>
</feature>
<evidence type="ECO:0000259" key="7">
    <source>
        <dbReference type="Pfam" id="PF00892"/>
    </source>
</evidence>
<keyword evidence="9" id="KW-1185">Reference proteome</keyword>
<dbReference type="SUPFAM" id="SSF103481">
    <property type="entry name" value="Multidrug resistance efflux transporter EmrE"/>
    <property type="match status" value="2"/>
</dbReference>
<protein>
    <submittedName>
        <fullName evidence="8">Permease of the drug/metabolite transporter (DMT) superfamily</fullName>
    </submittedName>
</protein>
<dbReference type="InterPro" id="IPR037185">
    <property type="entry name" value="EmrE-like"/>
</dbReference>
<dbReference type="PANTHER" id="PTHR22911">
    <property type="entry name" value="ACYL-MALONYL CONDENSING ENZYME-RELATED"/>
    <property type="match status" value="1"/>
</dbReference>
<feature type="transmembrane region" description="Helical" evidence="6">
    <location>
        <begin position="130"/>
        <end position="152"/>
    </location>
</feature>
<evidence type="ECO:0000256" key="4">
    <source>
        <dbReference type="ARBA" id="ARBA00022989"/>
    </source>
</evidence>
<feature type="transmembrane region" description="Helical" evidence="6">
    <location>
        <begin position="99"/>
        <end position="118"/>
    </location>
</feature>
<comment type="similarity">
    <text evidence="2">Belongs to the EamA transporter family.</text>
</comment>
<dbReference type="Proteomes" id="UP000198972">
    <property type="component" value="Unassembled WGS sequence"/>
</dbReference>
<evidence type="ECO:0000256" key="6">
    <source>
        <dbReference type="SAM" id="Phobius"/>
    </source>
</evidence>
<evidence type="ECO:0000256" key="5">
    <source>
        <dbReference type="ARBA" id="ARBA00023136"/>
    </source>
</evidence>
<feature type="transmembrane region" description="Helical" evidence="6">
    <location>
        <begin position="44"/>
        <end position="62"/>
    </location>
</feature>
<sequence>MIVYFMKKDKVPFSKAGIPMLVLRGCCGALYMIFYFYTIAHMPLVDAIILINTSLIFTILLSRLFLKEKIPPKVYFIMPSVVAGVMFTIKPFGYSTYSIVALLGILAALFSAGAGICIRYLGQKHHTYEIIFYFMVTATLISIPLMWSKFVIPSAEEWLYLICIGVISLLAQVFLTKAFTHENAVVVEIVRYIGIAFNALWGFAFWLEIPDAFSIIGMILIVGGCIAITKVRKKD</sequence>
<reference evidence="8 9" key="1">
    <citation type="submission" date="2016-10" db="EMBL/GenBank/DDBJ databases">
        <authorList>
            <person name="de Groot N.N."/>
        </authorList>
    </citation>
    <scope>NUCLEOTIDE SEQUENCE [LARGE SCALE GENOMIC DNA]</scope>
    <source>
        <strain evidence="8 9">DSM 28129</strain>
    </source>
</reference>
<organism evidence="8 9">
    <name type="scientific">Fontibacillus panacisegetis</name>
    <dbReference type="NCBI Taxonomy" id="670482"/>
    <lineage>
        <taxon>Bacteria</taxon>
        <taxon>Bacillati</taxon>
        <taxon>Bacillota</taxon>
        <taxon>Bacilli</taxon>
        <taxon>Bacillales</taxon>
        <taxon>Paenibacillaceae</taxon>
        <taxon>Fontibacillus</taxon>
    </lineage>
</organism>
<dbReference type="STRING" id="670482.SAMN04488542_103184"/>
<feature type="domain" description="EamA" evidence="7">
    <location>
        <begin position="100"/>
        <end position="229"/>
    </location>
</feature>
<feature type="domain" description="EamA" evidence="7">
    <location>
        <begin position="2"/>
        <end position="88"/>
    </location>
</feature>
<dbReference type="PANTHER" id="PTHR22911:SF6">
    <property type="entry name" value="SOLUTE CARRIER FAMILY 35 MEMBER G1"/>
    <property type="match status" value="1"/>
</dbReference>
<dbReference type="InterPro" id="IPR000620">
    <property type="entry name" value="EamA_dom"/>
</dbReference>
<keyword evidence="5 6" id="KW-0472">Membrane</keyword>
<dbReference type="Gene3D" id="1.10.3730.20">
    <property type="match status" value="1"/>
</dbReference>
<proteinExistence type="inferred from homology"/>
<evidence type="ECO:0000256" key="2">
    <source>
        <dbReference type="ARBA" id="ARBA00007362"/>
    </source>
</evidence>
<feature type="transmembrane region" description="Helical" evidence="6">
    <location>
        <begin position="21"/>
        <end position="38"/>
    </location>
</feature>
<feature type="transmembrane region" description="Helical" evidence="6">
    <location>
        <begin position="74"/>
        <end position="93"/>
    </location>
</feature>
<gene>
    <name evidence="8" type="ORF">SAMN04488542_103184</name>
</gene>
<feature type="transmembrane region" description="Helical" evidence="6">
    <location>
        <begin position="189"/>
        <end position="207"/>
    </location>
</feature>
<feature type="transmembrane region" description="Helical" evidence="6">
    <location>
        <begin position="213"/>
        <end position="231"/>
    </location>
</feature>
<keyword evidence="3 6" id="KW-0812">Transmembrane</keyword>
<keyword evidence="4 6" id="KW-1133">Transmembrane helix</keyword>
<dbReference type="Pfam" id="PF00892">
    <property type="entry name" value="EamA"/>
    <property type="match status" value="2"/>
</dbReference>
<dbReference type="AlphaFoldDB" id="A0A1G7GSW3"/>
<comment type="subcellular location">
    <subcellularLocation>
        <location evidence="1">Endomembrane system</location>
        <topology evidence="1">Multi-pass membrane protein</topology>
    </subcellularLocation>
</comment>
<dbReference type="GO" id="GO:0016020">
    <property type="term" value="C:membrane"/>
    <property type="evidence" value="ECO:0007669"/>
    <property type="project" value="UniProtKB-SubCell"/>
</dbReference>
<accession>A0A1G7GSW3</accession>
<evidence type="ECO:0000256" key="3">
    <source>
        <dbReference type="ARBA" id="ARBA00022692"/>
    </source>
</evidence>
<dbReference type="EMBL" id="FNBG01000003">
    <property type="protein sequence ID" value="SDE91224.1"/>
    <property type="molecule type" value="Genomic_DNA"/>
</dbReference>